<dbReference type="InterPro" id="IPR013022">
    <property type="entry name" value="Xyl_isomerase-like_TIM-brl"/>
</dbReference>
<keyword evidence="1" id="KW-0732">Signal</keyword>
<dbReference type="SUPFAM" id="SSF51658">
    <property type="entry name" value="Xylose isomerase-like"/>
    <property type="match status" value="1"/>
</dbReference>
<dbReference type="InterPro" id="IPR036237">
    <property type="entry name" value="Xyl_isomerase-like_sf"/>
</dbReference>
<organism evidence="3 4">
    <name type="scientific">Limnovirga soli</name>
    <dbReference type="NCBI Taxonomy" id="2656915"/>
    <lineage>
        <taxon>Bacteria</taxon>
        <taxon>Pseudomonadati</taxon>
        <taxon>Bacteroidota</taxon>
        <taxon>Chitinophagia</taxon>
        <taxon>Chitinophagales</taxon>
        <taxon>Chitinophagaceae</taxon>
        <taxon>Limnovirga</taxon>
    </lineage>
</organism>
<dbReference type="Pfam" id="PF01261">
    <property type="entry name" value="AP_endonuc_2"/>
    <property type="match status" value="1"/>
</dbReference>
<evidence type="ECO:0000313" key="4">
    <source>
        <dbReference type="Proteomes" id="UP000598971"/>
    </source>
</evidence>
<dbReference type="EMBL" id="WHPF01000006">
    <property type="protein sequence ID" value="NNV55730.1"/>
    <property type="molecule type" value="Genomic_DNA"/>
</dbReference>
<evidence type="ECO:0000313" key="3">
    <source>
        <dbReference type="EMBL" id="NNV55730.1"/>
    </source>
</evidence>
<feature type="domain" description="Xylose isomerase-like TIM barrel" evidence="2">
    <location>
        <begin position="51"/>
        <end position="261"/>
    </location>
</feature>
<sequence length="286" mass="31926">MERRTFVKSLAFTAAGIGLSSTLLAAPKKKALGIQLYTLRDALAKDVTGSLEKLSKLGYNEIELFGYNGTFFGKTAKEFATICNNLGLKPISSHYVTGRTTNATATLTNGWQKAVDDAAELKLEYMVCAWLPPAERTAELYKPLPDLLSSSAEVCNKANMQFCYHNHDFEFENVGGSMPYDLLLNQTDSNKVKMELDLYWVSKAGKDAVALFEANPGRFPLWHVKDKDRTSGAFAEVGNGDIDFDRIFAARKTAGLKHWFVEQDVCKGDPFDSIRMSRDYVKTKKW</sequence>
<dbReference type="RefSeq" id="WP_171607661.1">
    <property type="nucleotide sequence ID" value="NZ_WHPF01000006.1"/>
</dbReference>
<evidence type="ECO:0000259" key="2">
    <source>
        <dbReference type="Pfam" id="PF01261"/>
    </source>
</evidence>
<keyword evidence="4" id="KW-1185">Reference proteome</keyword>
<feature type="chain" id="PRO_5035161419" evidence="1">
    <location>
        <begin position="26"/>
        <end position="286"/>
    </location>
</feature>
<reference evidence="3" key="1">
    <citation type="submission" date="2019-10" db="EMBL/GenBank/DDBJ databases">
        <title>Draft genome sequence of Panacibacter sp. KCS-6.</title>
        <authorList>
            <person name="Yim K.J."/>
        </authorList>
    </citation>
    <scope>NUCLEOTIDE SEQUENCE</scope>
    <source>
        <strain evidence="3">KCS-6</strain>
    </source>
</reference>
<dbReference type="Gene3D" id="3.20.20.150">
    <property type="entry name" value="Divalent-metal-dependent TIM barrel enzymes"/>
    <property type="match status" value="1"/>
</dbReference>
<gene>
    <name evidence="3" type="ORF">GD597_09685</name>
</gene>
<feature type="signal peptide" evidence="1">
    <location>
        <begin position="1"/>
        <end position="25"/>
    </location>
</feature>
<protein>
    <submittedName>
        <fullName evidence="3">TIM barrel protein</fullName>
    </submittedName>
</protein>
<accession>A0A8J8JTY5</accession>
<comment type="caution">
    <text evidence="3">The sequence shown here is derived from an EMBL/GenBank/DDBJ whole genome shotgun (WGS) entry which is preliminary data.</text>
</comment>
<proteinExistence type="predicted"/>
<dbReference type="PANTHER" id="PTHR12110">
    <property type="entry name" value="HYDROXYPYRUVATE ISOMERASE"/>
    <property type="match status" value="1"/>
</dbReference>
<dbReference type="PANTHER" id="PTHR12110:SF41">
    <property type="entry name" value="INOSOSE DEHYDRATASE"/>
    <property type="match status" value="1"/>
</dbReference>
<name>A0A8J8JTY5_9BACT</name>
<evidence type="ECO:0000256" key="1">
    <source>
        <dbReference type="SAM" id="SignalP"/>
    </source>
</evidence>
<dbReference type="Proteomes" id="UP000598971">
    <property type="component" value="Unassembled WGS sequence"/>
</dbReference>
<dbReference type="InterPro" id="IPR050312">
    <property type="entry name" value="IolE/XylAMocC-like"/>
</dbReference>
<dbReference type="AlphaFoldDB" id="A0A8J8JTY5"/>